<keyword evidence="3" id="KW-1185">Reference proteome</keyword>
<name>A0AAU8PI81_EDWPI</name>
<evidence type="ECO:0000256" key="1">
    <source>
        <dbReference type="SAM" id="MobiDB-lite"/>
    </source>
</evidence>
<dbReference type="Proteomes" id="UP000002634">
    <property type="component" value="Chromosome"/>
</dbReference>
<dbReference type="KEGG" id="etr:ETAE_0922"/>
<organism evidence="2 3">
    <name type="scientific">Edwardsiella piscicida</name>
    <dbReference type="NCBI Taxonomy" id="1263550"/>
    <lineage>
        <taxon>Bacteria</taxon>
        <taxon>Pseudomonadati</taxon>
        <taxon>Pseudomonadota</taxon>
        <taxon>Gammaproteobacteria</taxon>
        <taxon>Enterobacterales</taxon>
        <taxon>Hafniaceae</taxon>
        <taxon>Edwardsiella</taxon>
    </lineage>
</organism>
<reference evidence="2 3" key="1">
    <citation type="journal article" date="2009" name="PLoS ONE">
        <title>Genome sequence of the versatile fish pathogen Edwardsiella tarda provides insights into its adaptation to broad host ranges and intracellular niches.</title>
        <authorList>
            <person name="Wang Q."/>
            <person name="Yang M."/>
            <person name="Xiao J."/>
            <person name="Wu H."/>
            <person name="Wang X."/>
            <person name="Lv Y."/>
            <person name="Xu L."/>
            <person name="Zheng H."/>
            <person name="Wang S."/>
            <person name="Zhao G."/>
            <person name="Liu Q."/>
            <person name="Zhang Y."/>
        </authorList>
    </citation>
    <scope>NUCLEOTIDE SEQUENCE [LARGE SCALE GENOMIC DNA]</scope>
    <source>
        <strain evidence="3">EIB202 / CCTCC M208068</strain>
    </source>
</reference>
<feature type="region of interest" description="Disordered" evidence="1">
    <location>
        <begin position="1"/>
        <end position="24"/>
    </location>
</feature>
<evidence type="ECO:0000313" key="3">
    <source>
        <dbReference type="Proteomes" id="UP000002634"/>
    </source>
</evidence>
<evidence type="ECO:0000313" key="2">
    <source>
        <dbReference type="EMBL" id="ACY83767.1"/>
    </source>
</evidence>
<dbReference type="AlphaFoldDB" id="A0AAU8PI81"/>
<protein>
    <submittedName>
        <fullName evidence="2">Uncharacterized protein</fullName>
    </submittedName>
</protein>
<sequence length="39" mass="4190">MPYAGAVAGARSLRRGGRDSGERHKIMLMAQQDECVALS</sequence>
<proteinExistence type="predicted"/>
<dbReference type="EMBL" id="CP001135">
    <property type="protein sequence ID" value="ACY83767.1"/>
    <property type="molecule type" value="Genomic_DNA"/>
</dbReference>
<accession>A0AAU8PI81</accession>
<gene>
    <name evidence="2" type="ordered locus">ETAE_0922</name>
</gene>